<dbReference type="InterPro" id="IPR001314">
    <property type="entry name" value="Peptidase_S1A"/>
</dbReference>
<dbReference type="InterPro" id="IPR033116">
    <property type="entry name" value="TRYPSIN_SER"/>
</dbReference>
<dbReference type="PRINTS" id="PR00722">
    <property type="entry name" value="CHYMOTRYPSIN"/>
</dbReference>
<keyword evidence="2" id="KW-0378">Hydrolase</keyword>
<evidence type="ECO:0000256" key="2">
    <source>
        <dbReference type="RuleBase" id="RU363034"/>
    </source>
</evidence>
<dbReference type="InterPro" id="IPR043504">
    <property type="entry name" value="Peptidase_S1_PA_chymotrypsin"/>
</dbReference>
<evidence type="ECO:0000256" key="3">
    <source>
        <dbReference type="SAM" id="SignalP"/>
    </source>
</evidence>
<feature type="chain" id="PRO_5012969644" evidence="3">
    <location>
        <begin position="24"/>
        <end position="297"/>
    </location>
</feature>
<dbReference type="GO" id="GO:0004252">
    <property type="term" value="F:serine-type endopeptidase activity"/>
    <property type="evidence" value="ECO:0007669"/>
    <property type="project" value="InterPro"/>
</dbReference>
<comment type="caution">
    <text evidence="5">The sequence shown here is derived from an EMBL/GenBank/DDBJ whole genome shotgun (WGS) entry which is preliminary data.</text>
</comment>
<dbReference type="PANTHER" id="PTHR24252">
    <property type="entry name" value="ACROSIN-RELATED"/>
    <property type="match status" value="1"/>
</dbReference>
<dbReference type="Proteomes" id="UP000218807">
    <property type="component" value="Unassembled WGS sequence"/>
</dbReference>
<gene>
    <name evidence="5" type="ORF">CPT34_24665</name>
</gene>
<dbReference type="FunFam" id="2.40.10.10:FF:000003">
    <property type="entry name" value="Transmembrane serine protease 3"/>
    <property type="match status" value="1"/>
</dbReference>
<feature type="signal peptide" evidence="3">
    <location>
        <begin position="1"/>
        <end position="23"/>
    </location>
</feature>
<dbReference type="SUPFAM" id="SSF50494">
    <property type="entry name" value="Trypsin-like serine proteases"/>
    <property type="match status" value="1"/>
</dbReference>
<dbReference type="InterPro" id="IPR009003">
    <property type="entry name" value="Peptidase_S1_PA"/>
</dbReference>
<dbReference type="GO" id="GO:0006508">
    <property type="term" value="P:proteolysis"/>
    <property type="evidence" value="ECO:0007669"/>
    <property type="project" value="UniProtKB-KW"/>
</dbReference>
<dbReference type="Gene3D" id="2.40.10.10">
    <property type="entry name" value="Trypsin-like serine proteases"/>
    <property type="match status" value="1"/>
</dbReference>
<evidence type="ECO:0000256" key="1">
    <source>
        <dbReference type="ARBA" id="ARBA00023157"/>
    </source>
</evidence>
<dbReference type="CDD" id="cd00190">
    <property type="entry name" value="Tryp_SPc"/>
    <property type="match status" value="1"/>
</dbReference>
<keyword evidence="2" id="KW-0645">Protease</keyword>
<feature type="domain" description="Peptidase S1" evidence="4">
    <location>
        <begin position="55"/>
        <end position="289"/>
    </location>
</feature>
<sequence>MTRQFLAAIALSLGLVSTAPTMAQQTLEESIDKDRGSIDYRARVDGFLKGALKKIVGGVQAKPGQLPWQVSLGVSWIASPADGHFCGGSIYNESWIITAAHCVDGNSPNDIIVTAGTTDLNKPAQRRNVVKILVKKGYVEPKQGDDIALLQLYEPLTLTGTDAAPIPLIANGHELKEGDVLTTSGFGYEKEGGTASAHLNMVEVPFVSNDTCGQQLSYGDDITNQMICAGRSGKDSCQGDSGGPLVFAASSKPELVGVVSWGEGCARPLKFGVYTKVSLEVDWVKACVSGGAACLVK</sequence>
<evidence type="ECO:0000313" key="5">
    <source>
        <dbReference type="EMBL" id="PCK78470.1"/>
    </source>
</evidence>
<accession>A0A2A5KN41</accession>
<dbReference type="EMBL" id="NXDM01000027">
    <property type="protein sequence ID" value="PCK78470.1"/>
    <property type="molecule type" value="Genomic_DNA"/>
</dbReference>
<keyword evidence="2" id="KW-0720">Serine protease</keyword>
<dbReference type="PANTHER" id="PTHR24252:SF7">
    <property type="entry name" value="HYALIN"/>
    <property type="match status" value="1"/>
</dbReference>
<dbReference type="InterPro" id="IPR018114">
    <property type="entry name" value="TRYPSIN_HIS"/>
</dbReference>
<dbReference type="InterPro" id="IPR001254">
    <property type="entry name" value="Trypsin_dom"/>
</dbReference>
<proteinExistence type="predicted"/>
<keyword evidence="1" id="KW-1015">Disulfide bond</keyword>
<dbReference type="Pfam" id="PF00089">
    <property type="entry name" value="Trypsin"/>
    <property type="match status" value="1"/>
</dbReference>
<protein>
    <submittedName>
        <fullName evidence="5">Trypsin</fullName>
    </submittedName>
</protein>
<evidence type="ECO:0000313" key="6">
    <source>
        <dbReference type="Proteomes" id="UP000218807"/>
    </source>
</evidence>
<keyword evidence="6" id="KW-1185">Reference proteome</keyword>
<keyword evidence="3" id="KW-0732">Signal</keyword>
<dbReference type="PROSITE" id="PS50240">
    <property type="entry name" value="TRYPSIN_DOM"/>
    <property type="match status" value="1"/>
</dbReference>
<evidence type="ECO:0000259" key="4">
    <source>
        <dbReference type="PROSITE" id="PS50240"/>
    </source>
</evidence>
<name>A0A2A5KN41_9HYPH</name>
<dbReference type="RefSeq" id="WP_096764275.1">
    <property type="nucleotide sequence ID" value="NZ_NXDM01000027.1"/>
</dbReference>
<reference evidence="5 6" key="1">
    <citation type="submission" date="2017-09" db="EMBL/GenBank/DDBJ databases">
        <title>Comparative genomics of rhizobia isolated from Phaseolus vulgaris in China.</title>
        <authorList>
            <person name="Tong W."/>
        </authorList>
    </citation>
    <scope>NUCLEOTIDE SEQUENCE [LARGE SCALE GENOMIC DNA]</scope>
    <source>
        <strain evidence="5 6">L101</strain>
    </source>
</reference>
<dbReference type="PROSITE" id="PS00134">
    <property type="entry name" value="TRYPSIN_HIS"/>
    <property type="match status" value="1"/>
</dbReference>
<dbReference type="SMART" id="SM00020">
    <property type="entry name" value="Tryp_SPc"/>
    <property type="match status" value="1"/>
</dbReference>
<dbReference type="AlphaFoldDB" id="A0A2A5KN41"/>
<organism evidence="5 6">
    <name type="scientific">Rhizobium sophoriradicis</name>
    <dbReference type="NCBI Taxonomy" id="1535245"/>
    <lineage>
        <taxon>Bacteria</taxon>
        <taxon>Pseudomonadati</taxon>
        <taxon>Pseudomonadota</taxon>
        <taxon>Alphaproteobacteria</taxon>
        <taxon>Hyphomicrobiales</taxon>
        <taxon>Rhizobiaceae</taxon>
        <taxon>Rhizobium/Agrobacterium group</taxon>
        <taxon>Rhizobium</taxon>
    </lineage>
</organism>
<dbReference type="PROSITE" id="PS00135">
    <property type="entry name" value="TRYPSIN_SER"/>
    <property type="match status" value="1"/>
</dbReference>